<name>A0A1G8WK91_9FLAO</name>
<dbReference type="OrthoDB" id="886692at2"/>
<evidence type="ECO:0000256" key="1">
    <source>
        <dbReference type="SAM" id="Phobius"/>
    </source>
</evidence>
<dbReference type="AlphaFoldDB" id="A0A1G8WK91"/>
<dbReference type="Proteomes" id="UP000199580">
    <property type="component" value="Unassembled WGS sequence"/>
</dbReference>
<keyword evidence="1" id="KW-1133">Transmembrane helix</keyword>
<organism evidence="2 3">
    <name type="scientific">Flavobacterium noncentrifugens</name>
    <dbReference type="NCBI Taxonomy" id="1128970"/>
    <lineage>
        <taxon>Bacteria</taxon>
        <taxon>Pseudomonadati</taxon>
        <taxon>Bacteroidota</taxon>
        <taxon>Flavobacteriia</taxon>
        <taxon>Flavobacteriales</taxon>
        <taxon>Flavobacteriaceae</taxon>
        <taxon>Flavobacterium</taxon>
    </lineage>
</organism>
<evidence type="ECO:0000313" key="2">
    <source>
        <dbReference type="EMBL" id="SDJ78734.1"/>
    </source>
</evidence>
<keyword evidence="1" id="KW-0812">Transmembrane</keyword>
<feature type="transmembrane region" description="Helical" evidence="1">
    <location>
        <begin position="43"/>
        <end position="62"/>
    </location>
</feature>
<dbReference type="RefSeq" id="WP_091394169.1">
    <property type="nucleotide sequence ID" value="NZ_BKAI01000004.1"/>
</dbReference>
<evidence type="ECO:0000313" key="3">
    <source>
        <dbReference type="Proteomes" id="UP000199580"/>
    </source>
</evidence>
<dbReference type="STRING" id="1128970.SAMN04487935_1855"/>
<gene>
    <name evidence="2" type="ORF">SAMN04487935_1855</name>
</gene>
<accession>A0A1G8WK91</accession>
<feature type="transmembrane region" description="Helical" evidence="1">
    <location>
        <begin position="12"/>
        <end position="31"/>
    </location>
</feature>
<feature type="transmembrane region" description="Helical" evidence="1">
    <location>
        <begin position="78"/>
        <end position="99"/>
    </location>
</feature>
<protein>
    <submittedName>
        <fullName evidence="2">Uncharacterized protein</fullName>
    </submittedName>
</protein>
<sequence>MAENNNNFPHILTASSTLLGLCFVVLTSLRLNNFRDGSIIDEFTAVAIIMFLTSSILSYLSMRSKNEPSAVYERIADFVFLSGLVFLFVTTMLITFNIIK</sequence>
<keyword evidence="3" id="KW-1185">Reference proteome</keyword>
<keyword evidence="1" id="KW-0472">Membrane</keyword>
<proteinExistence type="predicted"/>
<reference evidence="2 3" key="1">
    <citation type="submission" date="2016-10" db="EMBL/GenBank/DDBJ databases">
        <authorList>
            <person name="de Groot N.N."/>
        </authorList>
    </citation>
    <scope>NUCLEOTIDE SEQUENCE [LARGE SCALE GENOMIC DNA]</scope>
    <source>
        <strain evidence="2 3">CGMCC 1.10076</strain>
    </source>
</reference>
<dbReference type="EMBL" id="FNEZ01000002">
    <property type="protein sequence ID" value="SDJ78734.1"/>
    <property type="molecule type" value="Genomic_DNA"/>
</dbReference>